<evidence type="ECO:0000313" key="1">
    <source>
        <dbReference type="EMBL" id="SFI81292.1"/>
    </source>
</evidence>
<accession>A0A1I3L901</accession>
<evidence type="ECO:0008006" key="3">
    <source>
        <dbReference type="Google" id="ProtNLM"/>
    </source>
</evidence>
<gene>
    <name evidence="1" type="ORF">SAMN04487775_106126</name>
</gene>
<reference evidence="2" key="1">
    <citation type="submission" date="2016-10" db="EMBL/GenBank/DDBJ databases">
        <authorList>
            <person name="Varghese N."/>
            <person name="Submissions S."/>
        </authorList>
    </citation>
    <scope>NUCLEOTIDE SEQUENCE [LARGE SCALE GENOMIC DNA]</scope>
    <source>
        <strain evidence="2">XBD1002</strain>
    </source>
</reference>
<organism evidence="1 2">
    <name type="scientific">Treponema bryantii</name>
    <dbReference type="NCBI Taxonomy" id="163"/>
    <lineage>
        <taxon>Bacteria</taxon>
        <taxon>Pseudomonadati</taxon>
        <taxon>Spirochaetota</taxon>
        <taxon>Spirochaetia</taxon>
        <taxon>Spirochaetales</taxon>
        <taxon>Treponemataceae</taxon>
        <taxon>Treponema</taxon>
    </lineage>
</organism>
<keyword evidence="2" id="KW-1185">Reference proteome</keyword>
<dbReference type="Proteomes" id="UP000182737">
    <property type="component" value="Unassembled WGS sequence"/>
</dbReference>
<sequence>MRQPEKFISIAYQQIDFLIPNDSVISSVGVKDLDMAQLQGGATGIYDFDEIASAFMQFPRESEIKTMIVLKASDGSDNRISIVTTQECKVCTIPLSNLSLFSDFYEEQFKHLGIFACCFEENRIKLLIDVNKILSCLNDSVLEEL</sequence>
<name>A0A1I3L901_9SPIR</name>
<protein>
    <recommendedName>
        <fullName evidence="3">CheW-like domain-containing protein</fullName>
    </recommendedName>
</protein>
<dbReference type="RefSeq" id="WP_074931877.1">
    <property type="nucleotide sequence ID" value="NZ_FORI01000006.1"/>
</dbReference>
<dbReference type="AlphaFoldDB" id="A0A1I3L901"/>
<proteinExistence type="predicted"/>
<evidence type="ECO:0000313" key="2">
    <source>
        <dbReference type="Proteomes" id="UP000182737"/>
    </source>
</evidence>
<dbReference type="EMBL" id="FORI01000006">
    <property type="protein sequence ID" value="SFI81292.1"/>
    <property type="molecule type" value="Genomic_DNA"/>
</dbReference>
<dbReference type="OrthoDB" id="360891at2"/>